<gene>
    <name evidence="2" type="ORF">HPP92_028693</name>
    <name evidence="1" type="ORF">HPP92_028710</name>
</gene>
<protein>
    <submittedName>
        <fullName evidence="2">Uncharacterized protein</fullName>
    </submittedName>
</protein>
<sequence length="91" mass="10283">MESFRGLADAEECFNKVVIFLENGRLNMTEDTARIHGNCPSVEAKNKLHEKKTRKMILPKKNVRAALRRRIGLDNCLDIHKEGSKNAAFGS</sequence>
<evidence type="ECO:0000313" key="4">
    <source>
        <dbReference type="Proteomes" id="UP000639772"/>
    </source>
</evidence>
<dbReference type="EMBL" id="JADCNM010000557">
    <property type="protein sequence ID" value="KAG0446668.1"/>
    <property type="molecule type" value="Genomic_DNA"/>
</dbReference>
<proteinExistence type="predicted"/>
<evidence type="ECO:0000313" key="1">
    <source>
        <dbReference type="EMBL" id="KAG0446668.1"/>
    </source>
</evidence>
<keyword evidence="3" id="KW-1185">Reference proteome</keyword>
<organism evidence="2 3">
    <name type="scientific">Vanilla planifolia</name>
    <name type="common">Vanilla</name>
    <dbReference type="NCBI Taxonomy" id="51239"/>
    <lineage>
        <taxon>Eukaryota</taxon>
        <taxon>Viridiplantae</taxon>
        <taxon>Streptophyta</taxon>
        <taxon>Embryophyta</taxon>
        <taxon>Tracheophyta</taxon>
        <taxon>Spermatophyta</taxon>
        <taxon>Magnoliopsida</taxon>
        <taxon>Liliopsida</taxon>
        <taxon>Asparagales</taxon>
        <taxon>Orchidaceae</taxon>
        <taxon>Vanilloideae</taxon>
        <taxon>Vanilleae</taxon>
        <taxon>Vanilla</taxon>
    </lineage>
</organism>
<name>A0A835P7N1_VANPL</name>
<dbReference type="AlphaFoldDB" id="A0A835P7N1"/>
<reference evidence="3 4" key="1">
    <citation type="journal article" date="2020" name="Nat. Food">
        <title>A phased Vanilla planifolia genome enables genetic improvement of flavour and production.</title>
        <authorList>
            <person name="Hasing T."/>
            <person name="Tang H."/>
            <person name="Brym M."/>
            <person name="Khazi F."/>
            <person name="Huang T."/>
            <person name="Chambers A.H."/>
        </authorList>
    </citation>
    <scope>NUCLEOTIDE SEQUENCE [LARGE SCALE GENOMIC DNA]</scope>
    <source>
        <tissue evidence="2">Leaf</tissue>
    </source>
</reference>
<evidence type="ECO:0000313" key="2">
    <source>
        <dbReference type="EMBL" id="KAG0446717.1"/>
    </source>
</evidence>
<dbReference type="Proteomes" id="UP000639772">
    <property type="component" value="Unassembled WGS sequence"/>
</dbReference>
<dbReference type="Proteomes" id="UP000636800">
    <property type="component" value="Unassembled WGS sequence"/>
</dbReference>
<evidence type="ECO:0000313" key="3">
    <source>
        <dbReference type="Proteomes" id="UP000636800"/>
    </source>
</evidence>
<accession>A0A835P7N1</accession>
<dbReference type="EMBL" id="JADCNL010000556">
    <property type="protein sequence ID" value="KAG0446717.1"/>
    <property type="molecule type" value="Genomic_DNA"/>
</dbReference>
<comment type="caution">
    <text evidence="2">The sequence shown here is derived from an EMBL/GenBank/DDBJ whole genome shotgun (WGS) entry which is preliminary data.</text>
</comment>